<dbReference type="AlphaFoldDB" id="A0A0B0IE30"/>
<proteinExistence type="predicted"/>
<reference evidence="1 2" key="1">
    <citation type="submission" date="2014-09" db="EMBL/GenBank/DDBJ databases">
        <title>Genome sequencing and annotation of Bacillus Okhensis strain Kh10-101T.</title>
        <authorList>
            <person name="Prakash J.S."/>
        </authorList>
    </citation>
    <scope>NUCLEOTIDE SEQUENCE [LARGE SCALE GENOMIC DNA]</scope>
    <source>
        <strain evidence="2">Kh10-101T</strain>
    </source>
</reference>
<organism evidence="1 2">
    <name type="scientific">Halalkalibacter okhensis</name>
    <dbReference type="NCBI Taxonomy" id="333138"/>
    <lineage>
        <taxon>Bacteria</taxon>
        <taxon>Bacillati</taxon>
        <taxon>Bacillota</taxon>
        <taxon>Bacilli</taxon>
        <taxon>Bacillales</taxon>
        <taxon>Bacillaceae</taxon>
        <taxon>Halalkalibacter</taxon>
    </lineage>
</organism>
<accession>A0A0B0IE30</accession>
<evidence type="ECO:0000313" key="2">
    <source>
        <dbReference type="Proteomes" id="UP000030832"/>
    </source>
</evidence>
<keyword evidence="2" id="KW-1185">Reference proteome</keyword>
<sequence>MLFVITLLLIVGCSESSSNIKDEITHFSTQEETLEHFIENENIRGNIDLVTTTKNELLLVTQWRENIYFVGELKADDDGFYAFKISASVHMEIGAAWELITMDGNEYTIFFEKTNEKPNFIELSNEEYFISIVEGHTLNKNSINVTNGIKEVDTIKE</sequence>
<comment type="caution">
    <text evidence="1">The sequence shown here is derived from an EMBL/GenBank/DDBJ whole genome shotgun (WGS) entry which is preliminary data.</text>
</comment>
<name>A0A0B0IE30_9BACI</name>
<dbReference type="Proteomes" id="UP000030832">
    <property type="component" value="Unassembled WGS sequence"/>
</dbReference>
<dbReference type="eggNOG" id="ENOG5032T4G">
    <property type="taxonomic scope" value="Bacteria"/>
</dbReference>
<evidence type="ECO:0000313" key="1">
    <source>
        <dbReference type="EMBL" id="KHF37896.1"/>
    </source>
</evidence>
<protein>
    <submittedName>
        <fullName evidence="1">Uncharacterized protein</fullName>
    </submittedName>
</protein>
<dbReference type="EMBL" id="JRJU01000063">
    <property type="protein sequence ID" value="KHF37896.1"/>
    <property type="molecule type" value="Genomic_DNA"/>
</dbReference>
<gene>
    <name evidence="1" type="ORF">LQ50_24635</name>
</gene>